<protein>
    <submittedName>
        <fullName evidence="1">Uncharacterized protein</fullName>
    </submittedName>
</protein>
<comment type="caution">
    <text evidence="1">The sequence shown here is derived from an EMBL/GenBank/DDBJ whole genome shotgun (WGS) entry which is preliminary data.</text>
</comment>
<dbReference type="Proteomes" id="UP001165960">
    <property type="component" value="Unassembled WGS sequence"/>
</dbReference>
<dbReference type="EMBL" id="QTSX02002887">
    <property type="protein sequence ID" value="KAJ9073741.1"/>
    <property type="molecule type" value="Genomic_DNA"/>
</dbReference>
<accession>A0ACC2TGV3</accession>
<evidence type="ECO:0000313" key="2">
    <source>
        <dbReference type="Proteomes" id="UP001165960"/>
    </source>
</evidence>
<name>A0ACC2TGV3_9FUNG</name>
<gene>
    <name evidence="1" type="ORF">DSO57_1012962</name>
</gene>
<keyword evidence="2" id="KW-1185">Reference proteome</keyword>
<organism evidence="1 2">
    <name type="scientific">Entomophthora muscae</name>
    <dbReference type="NCBI Taxonomy" id="34485"/>
    <lineage>
        <taxon>Eukaryota</taxon>
        <taxon>Fungi</taxon>
        <taxon>Fungi incertae sedis</taxon>
        <taxon>Zoopagomycota</taxon>
        <taxon>Entomophthoromycotina</taxon>
        <taxon>Entomophthoromycetes</taxon>
        <taxon>Entomophthorales</taxon>
        <taxon>Entomophthoraceae</taxon>
        <taxon>Entomophthora</taxon>
    </lineage>
</organism>
<sequence>MEVDANVSASKEAIWQSMTKMDKGADNNGQQSQMLAIQHPSTEISIERFRNISMVNLDQIFKDL</sequence>
<reference evidence="1" key="1">
    <citation type="submission" date="2022-04" db="EMBL/GenBank/DDBJ databases">
        <title>Genome of the entomopathogenic fungus Entomophthora muscae.</title>
        <authorList>
            <person name="Elya C."/>
            <person name="Lovett B.R."/>
            <person name="Lee E."/>
            <person name="Macias A.M."/>
            <person name="Hajek A.E."/>
            <person name="De Bivort B.L."/>
            <person name="Kasson M.T."/>
            <person name="De Fine Licht H.H."/>
            <person name="Stajich J.E."/>
        </authorList>
    </citation>
    <scope>NUCLEOTIDE SEQUENCE</scope>
    <source>
        <strain evidence="1">Berkeley</strain>
    </source>
</reference>
<evidence type="ECO:0000313" key="1">
    <source>
        <dbReference type="EMBL" id="KAJ9073741.1"/>
    </source>
</evidence>
<proteinExistence type="predicted"/>